<reference evidence="1 2" key="1">
    <citation type="submission" date="2018-05" db="EMBL/GenBank/DDBJ databases">
        <title>Freshwater and sediment microbial communities from various areas in North America, analyzing microbe dynamics in response to fracking.</title>
        <authorList>
            <person name="Lamendella R."/>
        </authorList>
    </citation>
    <scope>NUCLEOTIDE SEQUENCE [LARGE SCALE GENOMIC DNA]</scope>
    <source>
        <strain evidence="1 2">125B1</strain>
    </source>
</reference>
<dbReference type="EMBL" id="QGTT01000008">
    <property type="protein sequence ID" value="PWW12185.1"/>
    <property type="molecule type" value="Genomic_DNA"/>
</dbReference>
<proteinExistence type="predicted"/>
<dbReference type="OrthoDB" id="1030692at2"/>
<keyword evidence="2" id="KW-1185">Reference proteome</keyword>
<gene>
    <name evidence="1" type="ORF">DET45_10817</name>
</gene>
<dbReference type="AlphaFoldDB" id="A0A317Q9C3"/>
<accession>A0A317Q9C3</accession>
<dbReference type="Proteomes" id="UP000246964">
    <property type="component" value="Unassembled WGS sequence"/>
</dbReference>
<organism evidence="1 2">
    <name type="scientific">Pseudidiomarina maritima</name>
    <dbReference type="NCBI Taxonomy" id="519453"/>
    <lineage>
        <taxon>Bacteria</taxon>
        <taxon>Pseudomonadati</taxon>
        <taxon>Pseudomonadota</taxon>
        <taxon>Gammaproteobacteria</taxon>
        <taxon>Alteromonadales</taxon>
        <taxon>Idiomarinaceae</taxon>
        <taxon>Pseudidiomarina</taxon>
    </lineage>
</organism>
<sequence length="165" mass="18800">MNLLKDECKSSLTDLLFGICDDDDNNPAYLNTDSTDKVKWIATVTNPQCLDIAFWAIDNCVDCSDEQGNQVTRCDGILHYRDIYHFVELKARKKGSWMSKGFKQLRATIYLFIESQNGQVDRKKIIAQLSNSLKPCTHVIKQQQLALFKDEVGIKNVKLNPLISI</sequence>
<name>A0A317Q9C3_9GAMM</name>
<evidence type="ECO:0000313" key="1">
    <source>
        <dbReference type="EMBL" id="PWW12185.1"/>
    </source>
</evidence>
<dbReference type="RefSeq" id="WP_110076046.1">
    <property type="nucleotide sequence ID" value="NZ_QGTT01000008.1"/>
</dbReference>
<evidence type="ECO:0000313" key="2">
    <source>
        <dbReference type="Proteomes" id="UP000246964"/>
    </source>
</evidence>
<comment type="caution">
    <text evidence="1">The sequence shown here is derived from an EMBL/GenBank/DDBJ whole genome shotgun (WGS) entry which is preliminary data.</text>
</comment>
<protein>
    <submittedName>
        <fullName evidence="1">Uncharacterized protein</fullName>
    </submittedName>
</protein>